<name>A0AAV0AU33_PHAPC</name>
<comment type="caution">
    <text evidence="2">The sequence shown here is derived from an EMBL/GenBank/DDBJ whole genome shotgun (WGS) entry which is preliminary data.</text>
</comment>
<accession>A0AAV0AU33</accession>
<sequence length="307" mass="34040">MSNNNFPPRNTRNSQRAKDDSTSIPRDRSRARTDSRGENVIHEHPGANSNSNIATACPIPGTPTDSRSSDFRAGSCADSWENPGTPSLLLSTFDPNQTVQANTNISVNSATQSTLSTHRSRSQDGSEHLETELQGFPDSTESRKPDVRDNVPPPMQFQPHYIGKDGRTRDIDTTSDSHKSQSSVRGKEKRKTESLTTNSSCSIQFQRQESEISVKELDQKAEKTFPKKEYEQAESLRILTKHLKLLDHGARVCDEKYENMGNSSMQWFKAWRGIDLPTPLSTTGQNSCSTASSSKTGNSSFLKGDTR</sequence>
<evidence type="ECO:0000313" key="3">
    <source>
        <dbReference type="Proteomes" id="UP001153365"/>
    </source>
</evidence>
<evidence type="ECO:0000313" key="2">
    <source>
        <dbReference type="EMBL" id="CAH7671803.1"/>
    </source>
</evidence>
<feature type="compositionally biased region" description="Basic and acidic residues" evidence="1">
    <location>
        <begin position="16"/>
        <end position="45"/>
    </location>
</feature>
<feature type="compositionally biased region" description="Low complexity" evidence="1">
    <location>
        <begin position="286"/>
        <end position="300"/>
    </location>
</feature>
<organism evidence="2 3">
    <name type="scientific">Phakopsora pachyrhizi</name>
    <name type="common">Asian soybean rust disease fungus</name>
    <dbReference type="NCBI Taxonomy" id="170000"/>
    <lineage>
        <taxon>Eukaryota</taxon>
        <taxon>Fungi</taxon>
        <taxon>Dikarya</taxon>
        <taxon>Basidiomycota</taxon>
        <taxon>Pucciniomycotina</taxon>
        <taxon>Pucciniomycetes</taxon>
        <taxon>Pucciniales</taxon>
        <taxon>Phakopsoraceae</taxon>
        <taxon>Phakopsora</taxon>
    </lineage>
</organism>
<feature type="region of interest" description="Disordered" evidence="1">
    <location>
        <begin position="1"/>
        <end position="202"/>
    </location>
</feature>
<feature type="compositionally biased region" description="Basic and acidic residues" evidence="1">
    <location>
        <begin position="121"/>
        <end position="131"/>
    </location>
</feature>
<feature type="compositionally biased region" description="Polar residues" evidence="1">
    <location>
        <begin position="82"/>
        <end position="117"/>
    </location>
</feature>
<feature type="region of interest" description="Disordered" evidence="1">
    <location>
        <begin position="279"/>
        <end position="307"/>
    </location>
</feature>
<dbReference type="Proteomes" id="UP001153365">
    <property type="component" value="Unassembled WGS sequence"/>
</dbReference>
<proteinExistence type="predicted"/>
<feature type="compositionally biased region" description="Basic and acidic residues" evidence="1">
    <location>
        <begin position="140"/>
        <end position="149"/>
    </location>
</feature>
<evidence type="ECO:0000256" key="1">
    <source>
        <dbReference type="SAM" id="MobiDB-lite"/>
    </source>
</evidence>
<reference evidence="2" key="1">
    <citation type="submission" date="2022-06" db="EMBL/GenBank/DDBJ databases">
        <authorList>
            <consortium name="SYNGENTA / RWTH Aachen University"/>
        </authorList>
    </citation>
    <scope>NUCLEOTIDE SEQUENCE</scope>
</reference>
<dbReference type="EMBL" id="CALTRL010001257">
    <property type="protein sequence ID" value="CAH7671803.1"/>
    <property type="molecule type" value="Genomic_DNA"/>
</dbReference>
<protein>
    <submittedName>
        <fullName evidence="2">Uncharacterized protein</fullName>
    </submittedName>
</protein>
<keyword evidence="3" id="KW-1185">Reference proteome</keyword>
<gene>
    <name evidence="2" type="ORF">PPACK8108_LOCUS6621</name>
</gene>
<feature type="compositionally biased region" description="Basic and acidic residues" evidence="1">
    <location>
        <begin position="162"/>
        <end position="179"/>
    </location>
</feature>
<feature type="compositionally biased region" description="Polar residues" evidence="1">
    <location>
        <begin position="1"/>
        <end position="14"/>
    </location>
</feature>
<dbReference type="AlphaFoldDB" id="A0AAV0AU33"/>